<evidence type="ECO:0000259" key="8">
    <source>
        <dbReference type="Pfam" id="PF08439"/>
    </source>
</evidence>
<dbReference type="PANTHER" id="PTHR11804:SF84">
    <property type="entry name" value="SACCHAROLYSIN"/>
    <property type="match status" value="1"/>
</dbReference>
<evidence type="ECO:0000256" key="2">
    <source>
        <dbReference type="ARBA" id="ARBA00022723"/>
    </source>
</evidence>
<dbReference type="GO" id="GO:0004222">
    <property type="term" value="F:metalloendopeptidase activity"/>
    <property type="evidence" value="ECO:0007669"/>
    <property type="project" value="UniProtKB-UniRule"/>
</dbReference>
<evidence type="ECO:0000313" key="9">
    <source>
        <dbReference type="EMBL" id="OPJ56372.1"/>
    </source>
</evidence>
<evidence type="ECO:0000256" key="1">
    <source>
        <dbReference type="ARBA" id="ARBA00022670"/>
    </source>
</evidence>
<keyword evidence="10" id="KW-1185">Reference proteome</keyword>
<keyword evidence="5 6" id="KW-0482">Metalloprotease</keyword>
<keyword evidence="4 6" id="KW-0862">Zinc</keyword>
<feature type="domain" description="Peptidase M3A/M3B catalytic" evidence="7">
    <location>
        <begin position="201"/>
        <end position="580"/>
    </location>
</feature>
<dbReference type="GO" id="GO:0006518">
    <property type="term" value="P:peptide metabolic process"/>
    <property type="evidence" value="ECO:0007669"/>
    <property type="project" value="TreeGrafter"/>
</dbReference>
<dbReference type="InterPro" id="IPR001567">
    <property type="entry name" value="Pept_M3A_M3B_dom"/>
</dbReference>
<dbReference type="Proteomes" id="UP000190140">
    <property type="component" value="Unassembled WGS sequence"/>
</dbReference>
<dbReference type="CDD" id="cd09608">
    <property type="entry name" value="M3B_PepF"/>
    <property type="match status" value="1"/>
</dbReference>
<reference evidence="9 10" key="1">
    <citation type="submission" date="2017-03" db="EMBL/GenBank/DDBJ databases">
        <title>Genome sequence of Clostridium thermoalcaliphilum DSM 7309.</title>
        <authorList>
            <person name="Poehlein A."/>
            <person name="Daniel R."/>
        </authorList>
    </citation>
    <scope>NUCLEOTIDE SEQUENCE [LARGE SCALE GENOMIC DNA]</scope>
    <source>
        <strain evidence="9 10">DSM 7309</strain>
    </source>
</reference>
<dbReference type="InterPro" id="IPR004438">
    <property type="entry name" value="Peptidase_M3B"/>
</dbReference>
<protein>
    <recommendedName>
        <fullName evidence="6">Oligopeptidase F</fullName>
        <ecNumber evidence="6">3.4.24.-</ecNumber>
    </recommendedName>
</protein>
<dbReference type="Gene3D" id="1.10.287.830">
    <property type="entry name" value="putative peptidase helix hairpin domain like"/>
    <property type="match status" value="1"/>
</dbReference>
<evidence type="ECO:0000313" key="10">
    <source>
        <dbReference type="Proteomes" id="UP000190140"/>
    </source>
</evidence>
<dbReference type="OrthoDB" id="9766487at2"/>
<dbReference type="SUPFAM" id="SSF55486">
    <property type="entry name" value="Metalloproteases ('zincins'), catalytic domain"/>
    <property type="match status" value="1"/>
</dbReference>
<dbReference type="PANTHER" id="PTHR11804">
    <property type="entry name" value="PROTEASE M3 THIMET OLIGOPEPTIDASE-RELATED"/>
    <property type="match status" value="1"/>
</dbReference>
<comment type="cofactor">
    <cofactor evidence="6">
        <name>Zn(2+)</name>
        <dbReference type="ChEBI" id="CHEBI:29105"/>
    </cofactor>
    <text evidence="6">Binds 1 zinc ion.</text>
</comment>
<evidence type="ECO:0000259" key="7">
    <source>
        <dbReference type="Pfam" id="PF01432"/>
    </source>
</evidence>
<dbReference type="Gene3D" id="1.10.1370.20">
    <property type="entry name" value="Oligoendopeptidase f, C-terminal domain"/>
    <property type="match status" value="1"/>
</dbReference>
<comment type="function">
    <text evidence="6">Has oligopeptidase activity and degrades a variety of small bioactive peptides.</text>
</comment>
<evidence type="ECO:0000256" key="3">
    <source>
        <dbReference type="ARBA" id="ARBA00022801"/>
    </source>
</evidence>
<dbReference type="NCBIfam" id="TIGR00181">
    <property type="entry name" value="pepF"/>
    <property type="match status" value="1"/>
</dbReference>
<feature type="domain" description="Oligopeptidase F N-terminal" evidence="8">
    <location>
        <begin position="112"/>
        <end position="180"/>
    </location>
</feature>
<dbReference type="EC" id="3.4.24.-" evidence="6"/>
<dbReference type="STRING" id="29349.CLOTH_07760"/>
<dbReference type="RefSeq" id="WP_079411411.1">
    <property type="nucleotide sequence ID" value="NZ_MZGW01000002.1"/>
</dbReference>
<dbReference type="Pfam" id="PF01432">
    <property type="entry name" value="Peptidase_M3"/>
    <property type="match status" value="1"/>
</dbReference>
<dbReference type="InterPro" id="IPR045090">
    <property type="entry name" value="Pept_M3A_M3B"/>
</dbReference>
<dbReference type="GO" id="GO:0006508">
    <property type="term" value="P:proteolysis"/>
    <property type="evidence" value="ECO:0007669"/>
    <property type="project" value="UniProtKB-KW"/>
</dbReference>
<gene>
    <name evidence="9" type="primary">pepF1_1</name>
    <name evidence="9" type="ORF">CLOTH_07760</name>
</gene>
<dbReference type="GO" id="GO:0046872">
    <property type="term" value="F:metal ion binding"/>
    <property type="evidence" value="ECO:0007669"/>
    <property type="project" value="UniProtKB-UniRule"/>
</dbReference>
<evidence type="ECO:0000256" key="4">
    <source>
        <dbReference type="ARBA" id="ARBA00022833"/>
    </source>
</evidence>
<name>A0A1V4I8R1_9FIRM</name>
<sequence>MGKKRNEINDKYKWDLESIYDSEEKLRDDFEKVKKLLSDIEKYKGKLGDNAESLYNALSLYENIARTSESIYVYTHMKQHEDNTNTKNQALSGKSEMLSTEISTATSFIVPEIISIDESKINEFMKNENLKCYKRFINEILRKKPYTLSPREEEILASSSDVANAIENTYEMLSFADLKFPEINDENGQKVQITHGNYSTFMQSKNRDVRKSAFTSMYETYSKYKNTFASTLSGGIKREIFYSKIRGYNSAIEASLFQDDINIKVYDNLLDVISENINLLHRYLKLKKEFLGLDELHMYDLYVPLVQNFDMKVSYEKAQELILNALRPLGDEYVSLVKKCFDERWIDVYENEGKKGGAYSWGSYDSHPFILMNYKDDLNSLFTLAHEIGHSIHSYYSRKNQPYIDSRYKIFVAEVASTLNEQLLMDYMLKNSSSKEERLYLLNYYLEQFRTTVYRQVMFAEFEKITHEKIENKESLTSEQFCDIYYDLNVKYHGKDMVVDKDIQFEWARVPHFYSNFYVYKYATGFAAASTLSFKILNKESESVDKYIEFLKSGGSDYPLNQLRKAGVDMEDKTSIEIALRTFEDLINKLEQER</sequence>
<dbReference type="InterPro" id="IPR042088">
    <property type="entry name" value="OligoPept_F_C"/>
</dbReference>
<organism evidence="9 10">
    <name type="scientific">Alkalithermobacter paradoxus</name>
    <dbReference type="NCBI Taxonomy" id="29349"/>
    <lineage>
        <taxon>Bacteria</taxon>
        <taxon>Bacillati</taxon>
        <taxon>Bacillota</taxon>
        <taxon>Clostridia</taxon>
        <taxon>Peptostreptococcales</taxon>
        <taxon>Tepidibacteraceae</taxon>
        <taxon>Alkalithermobacter</taxon>
    </lineage>
</organism>
<keyword evidence="3 6" id="KW-0378">Hydrolase</keyword>
<proteinExistence type="inferred from homology"/>
<comment type="caution">
    <text evidence="9">The sequence shown here is derived from an EMBL/GenBank/DDBJ whole genome shotgun (WGS) entry which is preliminary data.</text>
</comment>
<keyword evidence="2 6" id="KW-0479">Metal-binding</keyword>
<evidence type="ECO:0000256" key="6">
    <source>
        <dbReference type="RuleBase" id="RU368091"/>
    </source>
</evidence>
<accession>A0A1V4I8R1</accession>
<keyword evidence="1 6" id="KW-0645">Protease</keyword>
<comment type="similarity">
    <text evidence="6">Belongs to the peptidase M3B family.</text>
</comment>
<dbReference type="Pfam" id="PF08439">
    <property type="entry name" value="Peptidase_M3_N"/>
    <property type="match status" value="1"/>
</dbReference>
<dbReference type="Gene3D" id="1.20.140.70">
    <property type="entry name" value="Oligopeptidase f, N-terminal domain"/>
    <property type="match status" value="1"/>
</dbReference>
<dbReference type="EMBL" id="MZGW01000002">
    <property type="protein sequence ID" value="OPJ56372.1"/>
    <property type="molecule type" value="Genomic_DNA"/>
</dbReference>
<evidence type="ECO:0000256" key="5">
    <source>
        <dbReference type="ARBA" id="ARBA00023049"/>
    </source>
</evidence>
<dbReference type="AlphaFoldDB" id="A0A1V4I8R1"/>
<dbReference type="InterPro" id="IPR013647">
    <property type="entry name" value="OligopepF_N_dom"/>
</dbReference>